<dbReference type="InterPro" id="IPR015010">
    <property type="entry name" value="TERF2IP_Myb"/>
</dbReference>
<dbReference type="EMBL" id="JAFHDT010000025">
    <property type="protein sequence ID" value="KAI7791398.1"/>
    <property type="molecule type" value="Genomic_DNA"/>
</dbReference>
<evidence type="ECO:0000256" key="4">
    <source>
        <dbReference type="ARBA" id="ARBA00022895"/>
    </source>
</evidence>
<keyword evidence="3 10" id="KW-0158">Chromosome</keyword>
<dbReference type="Gene3D" id="1.10.10.60">
    <property type="entry name" value="Homeodomain-like"/>
    <property type="match status" value="1"/>
</dbReference>
<feature type="compositionally biased region" description="Polar residues" evidence="11">
    <location>
        <begin position="302"/>
        <end position="317"/>
    </location>
</feature>
<feature type="region of interest" description="Disordered" evidence="11">
    <location>
        <begin position="237"/>
        <end position="465"/>
    </location>
</feature>
<evidence type="ECO:0000256" key="7">
    <source>
        <dbReference type="ARBA" id="ARBA00023163"/>
    </source>
</evidence>
<dbReference type="Gene3D" id="1.10.10.2170">
    <property type="match status" value="1"/>
</dbReference>
<dbReference type="InterPro" id="IPR001357">
    <property type="entry name" value="BRCT_dom"/>
</dbReference>
<comment type="caution">
    <text evidence="13">The sequence shown here is derived from an EMBL/GenBank/DDBJ whole genome shotgun (WGS) entry which is preliminary data.</text>
</comment>
<comment type="function">
    <text evidence="10">Acts both as a regulator of telomere function and as a transcription regulator. Involved in the regulation of telomere length and protection as a component of the shelterin complex (telosome). Does not bind DNA directly: recruited to telomeric double-stranded 5'-TTAGGG-3' repeats via its interaction with terf2. Independently of its function in telomeres, also acts as a transcription regulator: recruited to extratelomeric 5'-TTAGGG-3' sites via its association with terf2 or other factors, and regulates gene expression.</text>
</comment>
<proteinExistence type="inferred from homology"/>
<feature type="domain" description="BRCT" evidence="12">
    <location>
        <begin position="59"/>
        <end position="136"/>
    </location>
</feature>
<evidence type="ECO:0000256" key="9">
    <source>
        <dbReference type="ARBA" id="ARBA00032471"/>
    </source>
</evidence>
<dbReference type="PANTHER" id="PTHR16466">
    <property type="entry name" value="TELOMERE REPEAT-BINDING FACTOR 2-INTERACTING PROTEIN 1"/>
    <property type="match status" value="1"/>
</dbReference>
<keyword evidence="6 10" id="KW-0010">Activator</keyword>
<dbReference type="SUPFAM" id="SSF52113">
    <property type="entry name" value="BRCT domain"/>
    <property type="match status" value="1"/>
</dbReference>
<dbReference type="Pfam" id="PF16589">
    <property type="entry name" value="BRCT_2"/>
    <property type="match status" value="1"/>
</dbReference>
<evidence type="ECO:0000256" key="5">
    <source>
        <dbReference type="ARBA" id="ARBA00023015"/>
    </source>
</evidence>
<dbReference type="InterPro" id="IPR038104">
    <property type="entry name" value="Rap1_C_sf"/>
</dbReference>
<feature type="compositionally biased region" description="Basic and acidic residues" evidence="11">
    <location>
        <begin position="426"/>
        <end position="439"/>
    </location>
</feature>
<dbReference type="CDD" id="cd11655">
    <property type="entry name" value="rap1_myb-like"/>
    <property type="match status" value="1"/>
</dbReference>
<evidence type="ECO:0000256" key="3">
    <source>
        <dbReference type="ARBA" id="ARBA00022454"/>
    </source>
</evidence>
<feature type="compositionally biased region" description="Acidic residues" evidence="11">
    <location>
        <begin position="391"/>
        <end position="406"/>
    </location>
</feature>
<name>A0A9W7T4F3_TRIRA</name>
<comment type="subunit">
    <text evidence="10">Homodimer.</text>
</comment>
<dbReference type="InterPro" id="IPR036420">
    <property type="entry name" value="BRCT_dom_sf"/>
</dbReference>
<keyword evidence="14" id="KW-1185">Reference proteome</keyword>
<evidence type="ECO:0000313" key="13">
    <source>
        <dbReference type="EMBL" id="KAI7791398.1"/>
    </source>
</evidence>
<feature type="compositionally biased region" description="Basic and acidic residues" evidence="11">
    <location>
        <begin position="410"/>
        <end position="419"/>
    </location>
</feature>
<protein>
    <recommendedName>
        <fullName evidence="2 10">Telomeric repeat-binding factor 2-interacting protein 1</fullName>
        <shortName evidence="10">TERF2-interacting telomeric protein 1</shortName>
    </recommendedName>
    <alternativeName>
        <fullName evidence="9 10">Repressor/activator protein 1 homolog</fullName>
    </alternativeName>
</protein>
<sequence length="589" mass="65230">MHKSNTNKEMYTDLEKLEDLHVVLLKHCISEQIILNMSKTVKEEDSNVSPVLFLDTSGQQMRFFLRPGPTKEEIAPLVTKGGGKMCRVQEHSAVLLADPKDASSAMTSTGQTYISIQYIRDCVEQNQLLDIDGYVINDGPSKKTRSSTQNQGNGRLSYSAEDDAAILKFIENRQSEAKGILVWKEMQNIKLTKHTWQSMKDRFKRHIQFKLIDKSSEKCPSVASKRKALAFIDSSMNTENVSQTSSKDESSQKSPQKSVVVSDSTQVVGENSLCPADVSNPQPSPDRASSTPDVPEAAEEPQQGSSDAGQQESCRQVQEQETTNEEQQSQTQPSPETSKRPRLDGDCDEQGPEESNGHSSSLTETRKTPCITSSPAAKTFGILARAAREFEDSDGIDDESEEEEGPSESSSKKPSDTHESSTAPAREPESQAENDRDARQGPSEAICNGAPQIPDDERPGPSGTAVTSKIQELILYSELQERYHSQPNPAEMLPSSLTDIKQHVMNLMRETKKDLVEVTKALLKANGDLAKAQVYLLEGYDCETHGPLWTPLDDEILLLADPYELVHLQSKYGEEDVTRRRAFLKADVH</sequence>
<dbReference type="InterPro" id="IPR039595">
    <property type="entry name" value="TE2IP/Rap1"/>
</dbReference>
<dbReference type="Gene3D" id="3.40.50.10190">
    <property type="entry name" value="BRCT domain"/>
    <property type="match status" value="1"/>
</dbReference>
<evidence type="ECO:0000259" key="12">
    <source>
        <dbReference type="PROSITE" id="PS50172"/>
    </source>
</evidence>
<reference evidence="13" key="1">
    <citation type="submission" date="2021-02" db="EMBL/GenBank/DDBJ databases">
        <title>Comparative genomics reveals that relaxation of natural selection precedes convergent phenotypic evolution of cavefish.</title>
        <authorList>
            <person name="Peng Z."/>
        </authorList>
    </citation>
    <scope>NUCLEOTIDE SEQUENCE</scope>
    <source>
        <tissue evidence="13">Muscle</tissue>
    </source>
</reference>
<dbReference type="AlphaFoldDB" id="A0A9W7T4F3"/>
<keyword evidence="5 10" id="KW-0805">Transcription regulation</keyword>
<keyword evidence="7 10" id="KW-0804">Transcription</keyword>
<dbReference type="FunFam" id="1.10.10.60:FF:000246">
    <property type="entry name" value="Telomeric repeat-binding factor 2-interacting protein 1"/>
    <property type="match status" value="1"/>
</dbReference>
<dbReference type="SUPFAM" id="SSF46689">
    <property type="entry name" value="Homeodomain-like"/>
    <property type="match status" value="1"/>
</dbReference>
<dbReference type="GO" id="GO:0006355">
    <property type="term" value="P:regulation of DNA-templated transcription"/>
    <property type="evidence" value="ECO:0007669"/>
    <property type="project" value="UniProtKB-UniRule"/>
</dbReference>
<feature type="compositionally biased region" description="Low complexity" evidence="11">
    <location>
        <begin position="319"/>
        <end position="336"/>
    </location>
</feature>
<evidence type="ECO:0000256" key="10">
    <source>
        <dbReference type="RuleBase" id="RU367107"/>
    </source>
</evidence>
<organism evidence="13 14">
    <name type="scientific">Triplophysa rosa</name>
    <name type="common">Cave loach</name>
    <dbReference type="NCBI Taxonomy" id="992332"/>
    <lineage>
        <taxon>Eukaryota</taxon>
        <taxon>Metazoa</taxon>
        <taxon>Chordata</taxon>
        <taxon>Craniata</taxon>
        <taxon>Vertebrata</taxon>
        <taxon>Euteleostomi</taxon>
        <taxon>Actinopterygii</taxon>
        <taxon>Neopterygii</taxon>
        <taxon>Teleostei</taxon>
        <taxon>Ostariophysi</taxon>
        <taxon>Cypriniformes</taxon>
        <taxon>Nemacheilidae</taxon>
        <taxon>Triplophysa</taxon>
    </lineage>
</organism>
<dbReference type="InterPro" id="IPR021661">
    <property type="entry name" value="Rap1_C"/>
</dbReference>
<comment type="similarity">
    <text evidence="1 10">Belongs to the RAP1 family.</text>
</comment>
<gene>
    <name evidence="13" type="ORF">IRJ41_018848</name>
</gene>
<keyword evidence="8 10" id="KW-0539">Nucleus</keyword>
<evidence type="ECO:0000313" key="14">
    <source>
        <dbReference type="Proteomes" id="UP001059041"/>
    </source>
</evidence>
<dbReference type="GO" id="GO:0010833">
    <property type="term" value="P:telomere maintenance via telomere lengthening"/>
    <property type="evidence" value="ECO:0007669"/>
    <property type="project" value="UniProtKB-UniRule"/>
</dbReference>
<dbReference type="Pfam" id="PF11626">
    <property type="entry name" value="Rap1_C"/>
    <property type="match status" value="1"/>
</dbReference>
<dbReference type="Proteomes" id="UP001059041">
    <property type="component" value="Linkage Group LG25"/>
</dbReference>
<dbReference type="GO" id="GO:0005654">
    <property type="term" value="C:nucleoplasm"/>
    <property type="evidence" value="ECO:0007669"/>
    <property type="project" value="UniProtKB-ARBA"/>
</dbReference>
<dbReference type="PROSITE" id="PS50172">
    <property type="entry name" value="BRCT"/>
    <property type="match status" value="1"/>
</dbReference>
<evidence type="ECO:0000256" key="11">
    <source>
        <dbReference type="SAM" id="MobiDB-lite"/>
    </source>
</evidence>
<keyword evidence="4 10" id="KW-0779">Telomere</keyword>
<evidence type="ECO:0000256" key="6">
    <source>
        <dbReference type="ARBA" id="ARBA00023159"/>
    </source>
</evidence>
<feature type="compositionally biased region" description="Low complexity" evidence="11">
    <location>
        <begin position="252"/>
        <end position="264"/>
    </location>
</feature>
<dbReference type="Pfam" id="PF08914">
    <property type="entry name" value="Myb_Rap1"/>
    <property type="match status" value="1"/>
</dbReference>
<dbReference type="GO" id="GO:0042162">
    <property type="term" value="F:telomeric DNA binding"/>
    <property type="evidence" value="ECO:0007669"/>
    <property type="project" value="TreeGrafter"/>
</dbReference>
<dbReference type="GO" id="GO:0031848">
    <property type="term" value="P:protection from non-homologous end joining at telomere"/>
    <property type="evidence" value="ECO:0007669"/>
    <property type="project" value="TreeGrafter"/>
</dbReference>
<accession>A0A9W7T4F3</accession>
<comment type="subcellular location">
    <subcellularLocation>
        <location evidence="10">Nucleus</location>
    </subcellularLocation>
    <subcellularLocation>
        <location evidence="10">Chromosome</location>
        <location evidence="10">Telomere</location>
    </subcellularLocation>
</comment>
<dbReference type="InterPro" id="IPR009057">
    <property type="entry name" value="Homeodomain-like_sf"/>
</dbReference>
<evidence type="ECO:0000256" key="8">
    <source>
        <dbReference type="ARBA" id="ARBA00023242"/>
    </source>
</evidence>
<evidence type="ECO:0000256" key="2">
    <source>
        <dbReference type="ARBA" id="ARBA00017805"/>
    </source>
</evidence>
<dbReference type="GO" id="GO:0070187">
    <property type="term" value="C:shelterin complex"/>
    <property type="evidence" value="ECO:0007669"/>
    <property type="project" value="TreeGrafter"/>
</dbReference>
<dbReference type="PANTHER" id="PTHR16466:SF6">
    <property type="entry name" value="TELOMERIC REPEAT-BINDING FACTOR 2-INTERACTING PROTEIN 1"/>
    <property type="match status" value="1"/>
</dbReference>
<evidence type="ECO:0000256" key="1">
    <source>
        <dbReference type="ARBA" id="ARBA00010467"/>
    </source>
</evidence>